<evidence type="ECO:0000313" key="2">
    <source>
        <dbReference type="EMBL" id="KAL1220900.1"/>
    </source>
</evidence>
<dbReference type="AlphaFoldDB" id="A0ABD1BUS0"/>
<proteinExistence type="predicted"/>
<accession>A0ABD1BUS0</accession>
<organism evidence="2 3">
    <name type="scientific">Cardamine amara subsp. amara</name>
    <dbReference type="NCBI Taxonomy" id="228776"/>
    <lineage>
        <taxon>Eukaryota</taxon>
        <taxon>Viridiplantae</taxon>
        <taxon>Streptophyta</taxon>
        <taxon>Embryophyta</taxon>
        <taxon>Tracheophyta</taxon>
        <taxon>Spermatophyta</taxon>
        <taxon>Magnoliopsida</taxon>
        <taxon>eudicotyledons</taxon>
        <taxon>Gunneridae</taxon>
        <taxon>Pentapetalae</taxon>
        <taxon>rosids</taxon>
        <taxon>malvids</taxon>
        <taxon>Brassicales</taxon>
        <taxon>Brassicaceae</taxon>
        <taxon>Cardamineae</taxon>
        <taxon>Cardamine</taxon>
    </lineage>
</organism>
<feature type="region of interest" description="Disordered" evidence="1">
    <location>
        <begin position="1"/>
        <end position="28"/>
    </location>
</feature>
<evidence type="ECO:0000313" key="3">
    <source>
        <dbReference type="Proteomes" id="UP001558713"/>
    </source>
</evidence>
<comment type="caution">
    <text evidence="2">The sequence shown here is derived from an EMBL/GenBank/DDBJ whole genome shotgun (WGS) entry which is preliminary data.</text>
</comment>
<keyword evidence="3" id="KW-1185">Reference proteome</keyword>
<protein>
    <submittedName>
        <fullName evidence="2">Uncharacterized protein</fullName>
    </submittedName>
</protein>
<dbReference type="EMBL" id="JBANAX010000141">
    <property type="protein sequence ID" value="KAL1220900.1"/>
    <property type="molecule type" value="Genomic_DNA"/>
</dbReference>
<dbReference type="Proteomes" id="UP001558713">
    <property type="component" value="Unassembled WGS sequence"/>
</dbReference>
<reference evidence="2 3" key="1">
    <citation type="submission" date="2024-04" db="EMBL/GenBank/DDBJ databases">
        <title>Genome assembly C_amara_ONT_v2.</title>
        <authorList>
            <person name="Yant L."/>
            <person name="Moore C."/>
            <person name="Slenker M."/>
        </authorList>
    </citation>
    <scope>NUCLEOTIDE SEQUENCE [LARGE SCALE GENOMIC DNA]</scope>
    <source>
        <tissue evidence="2">Leaf</tissue>
    </source>
</reference>
<feature type="compositionally biased region" description="Polar residues" evidence="1">
    <location>
        <begin position="9"/>
        <end position="25"/>
    </location>
</feature>
<evidence type="ECO:0000256" key="1">
    <source>
        <dbReference type="SAM" id="MobiDB-lite"/>
    </source>
</evidence>
<name>A0ABD1BUS0_CARAN</name>
<sequence length="152" mass="17221">MEEIRLSPLRQTSLKSSLSGRSTPRVSPRVHSGSLGLYVESRWAHDHESKVEFLRFGGQVRKDVLHVEKNKGMGDVANETSDALVHITSKDALVHITSKDDDAGLNKRTLCLVKEIPRALNDWRSNFVELGIELTCFIDSMMFDIYTRHKTI</sequence>
<gene>
    <name evidence="2" type="ORF">V5N11_016244</name>
</gene>